<keyword evidence="3" id="KW-1185">Reference proteome</keyword>
<evidence type="ECO:0000256" key="1">
    <source>
        <dbReference type="SAM" id="Phobius"/>
    </source>
</evidence>
<feature type="transmembrane region" description="Helical" evidence="1">
    <location>
        <begin position="84"/>
        <end position="111"/>
    </location>
</feature>
<keyword evidence="1" id="KW-1133">Transmembrane helix</keyword>
<name>A0ABQ1GST8_9SPHN</name>
<organism evidence="2 3">
    <name type="scientific">Sphingomonas psychrolutea</name>
    <dbReference type="NCBI Taxonomy" id="1259676"/>
    <lineage>
        <taxon>Bacteria</taxon>
        <taxon>Pseudomonadati</taxon>
        <taxon>Pseudomonadota</taxon>
        <taxon>Alphaproteobacteria</taxon>
        <taxon>Sphingomonadales</taxon>
        <taxon>Sphingomonadaceae</taxon>
        <taxon>Sphingomonas</taxon>
    </lineage>
</organism>
<evidence type="ECO:0000313" key="3">
    <source>
        <dbReference type="Proteomes" id="UP000618591"/>
    </source>
</evidence>
<keyword evidence="1" id="KW-0472">Membrane</keyword>
<gene>
    <name evidence="2" type="ORF">GCM10011395_20090</name>
</gene>
<dbReference type="Proteomes" id="UP000618591">
    <property type="component" value="Unassembled WGS sequence"/>
</dbReference>
<proteinExistence type="predicted"/>
<reference evidence="3" key="1">
    <citation type="journal article" date="2019" name="Int. J. Syst. Evol. Microbiol.">
        <title>The Global Catalogue of Microorganisms (GCM) 10K type strain sequencing project: providing services to taxonomists for standard genome sequencing and annotation.</title>
        <authorList>
            <consortium name="The Broad Institute Genomics Platform"/>
            <consortium name="The Broad Institute Genome Sequencing Center for Infectious Disease"/>
            <person name="Wu L."/>
            <person name="Ma J."/>
        </authorList>
    </citation>
    <scope>NUCLEOTIDE SEQUENCE [LARGE SCALE GENOMIC DNA]</scope>
    <source>
        <strain evidence="3">CGMCC 1.10106</strain>
    </source>
</reference>
<keyword evidence="1" id="KW-0812">Transmembrane</keyword>
<protein>
    <submittedName>
        <fullName evidence="2">Uncharacterized protein</fullName>
    </submittedName>
</protein>
<evidence type="ECO:0000313" key="2">
    <source>
        <dbReference type="EMBL" id="GGA49761.1"/>
    </source>
</evidence>
<comment type="caution">
    <text evidence="2">The sequence shown here is derived from an EMBL/GenBank/DDBJ whole genome shotgun (WGS) entry which is preliminary data.</text>
</comment>
<dbReference type="EMBL" id="BMDW01000011">
    <property type="protein sequence ID" value="GGA49761.1"/>
    <property type="molecule type" value="Genomic_DNA"/>
</dbReference>
<sequence>MLLRWGLHLRHRHGRTNRCGPALHLATPPAEIAARLPVAAPTAEIRAIAPVGSFEARLRLRLGLRLLNLLGLLELRPRFGRAHFALRLLFALRAVLALLLGTALSSVAVILRKRSRRDQRRSRHDRGEQRLAHQTILNLRPDAMSGR</sequence>
<accession>A0ABQ1GST8</accession>